<evidence type="ECO:0000313" key="3">
    <source>
        <dbReference type="Proteomes" id="UP000237105"/>
    </source>
</evidence>
<keyword evidence="3" id="KW-1185">Reference proteome</keyword>
<keyword evidence="2" id="KW-0378">Hydrolase</keyword>
<proteinExistence type="predicted"/>
<comment type="caution">
    <text evidence="2">The sequence shown here is derived from an EMBL/GenBank/DDBJ whole genome shotgun (WGS) entry which is preliminary data.</text>
</comment>
<dbReference type="InterPro" id="IPR006064">
    <property type="entry name" value="Glycosidase"/>
</dbReference>
<sequence>MTAAHAQKRQIVQDWVQRFNAHGLNGLVNGKAPDGRSKLNEAQRQALAKDAILRGSPLVVEEARSNTFIDRVSRCKLYRLKACSSHAMEEGLASDFQNLCLEGTKEKDKLMVDLEAALLDYCDCLAWWPASGDQTNTDAKQIMPRTRLLYMYMDLSTAEWCVKEHCLVCNSNNFGAMVTLLPPYMTNVTSEEVCTKLYAFTDGSQLINYLELA</sequence>
<protein>
    <submittedName>
        <fullName evidence="2">Cytokinin glycosidase</fullName>
    </submittedName>
</protein>
<evidence type="ECO:0000313" key="2">
    <source>
        <dbReference type="EMBL" id="PON40033.1"/>
    </source>
</evidence>
<accession>A0A2P5AU03</accession>
<gene>
    <name evidence="2" type="ORF">PanWU01x14_300570</name>
</gene>
<dbReference type="Pfam" id="PF02027">
    <property type="entry name" value="RolB_RolC"/>
    <property type="match status" value="1"/>
</dbReference>
<name>A0A2P5AU03_PARAD</name>
<dbReference type="AlphaFoldDB" id="A0A2P5AU03"/>
<dbReference type="EMBL" id="JXTB01000448">
    <property type="protein sequence ID" value="PON40033.1"/>
    <property type="molecule type" value="Genomic_DNA"/>
</dbReference>
<dbReference type="Proteomes" id="UP000237105">
    <property type="component" value="Unassembled WGS sequence"/>
</dbReference>
<feature type="domain" description="Cytokinin glycosidase" evidence="1">
    <location>
        <begin position="133"/>
        <end position="197"/>
    </location>
</feature>
<evidence type="ECO:0000259" key="1">
    <source>
        <dbReference type="Pfam" id="PF02027"/>
    </source>
</evidence>
<organism evidence="2 3">
    <name type="scientific">Parasponia andersonii</name>
    <name type="common">Sponia andersonii</name>
    <dbReference type="NCBI Taxonomy" id="3476"/>
    <lineage>
        <taxon>Eukaryota</taxon>
        <taxon>Viridiplantae</taxon>
        <taxon>Streptophyta</taxon>
        <taxon>Embryophyta</taxon>
        <taxon>Tracheophyta</taxon>
        <taxon>Spermatophyta</taxon>
        <taxon>Magnoliopsida</taxon>
        <taxon>eudicotyledons</taxon>
        <taxon>Gunneridae</taxon>
        <taxon>Pentapetalae</taxon>
        <taxon>rosids</taxon>
        <taxon>fabids</taxon>
        <taxon>Rosales</taxon>
        <taxon>Cannabaceae</taxon>
        <taxon>Parasponia</taxon>
    </lineage>
</organism>
<keyword evidence="2" id="KW-0326">Glycosidase</keyword>
<reference evidence="3" key="1">
    <citation type="submission" date="2016-06" db="EMBL/GenBank/DDBJ databases">
        <title>Parallel loss of symbiosis genes in relatives of nitrogen-fixing non-legume Parasponia.</title>
        <authorList>
            <person name="Van Velzen R."/>
            <person name="Holmer R."/>
            <person name="Bu F."/>
            <person name="Rutten L."/>
            <person name="Van Zeijl A."/>
            <person name="Liu W."/>
            <person name="Santuari L."/>
            <person name="Cao Q."/>
            <person name="Sharma T."/>
            <person name="Shen D."/>
            <person name="Roswanjaya Y."/>
            <person name="Wardhani T."/>
            <person name="Kalhor M.S."/>
            <person name="Jansen J."/>
            <person name="Van den Hoogen J."/>
            <person name="Gungor B."/>
            <person name="Hartog M."/>
            <person name="Hontelez J."/>
            <person name="Verver J."/>
            <person name="Yang W.-C."/>
            <person name="Schijlen E."/>
            <person name="Repin R."/>
            <person name="Schilthuizen M."/>
            <person name="Schranz E."/>
            <person name="Heidstra R."/>
            <person name="Miyata K."/>
            <person name="Fedorova E."/>
            <person name="Kohlen W."/>
            <person name="Bisseling T."/>
            <person name="Smit S."/>
            <person name="Geurts R."/>
        </authorList>
    </citation>
    <scope>NUCLEOTIDE SEQUENCE [LARGE SCALE GENOMIC DNA]</scope>
    <source>
        <strain evidence="3">cv. WU1-14</strain>
    </source>
</reference>
<dbReference type="GO" id="GO:0016798">
    <property type="term" value="F:hydrolase activity, acting on glycosyl bonds"/>
    <property type="evidence" value="ECO:0007669"/>
    <property type="project" value="UniProtKB-KW"/>
</dbReference>